<dbReference type="EMBL" id="JACGWN010000016">
    <property type="protein sequence ID" value="KAL0395028.1"/>
    <property type="molecule type" value="Genomic_DNA"/>
</dbReference>
<sequence>MRGSPPPTSAPEAMEVEAPGGGHSEPIAEDASTLTEEPVAGGTPPLFEQDPIKSDENGPHVGQEKWLYSSFLLK</sequence>
<evidence type="ECO:0000256" key="1">
    <source>
        <dbReference type="SAM" id="MobiDB-lite"/>
    </source>
</evidence>
<name>A0AAW2ST34_9LAMI</name>
<dbReference type="AlphaFoldDB" id="A0AAW2ST34"/>
<protein>
    <submittedName>
        <fullName evidence="2">Uncharacterized protein</fullName>
    </submittedName>
</protein>
<feature type="region of interest" description="Disordered" evidence="1">
    <location>
        <begin position="1"/>
        <end position="61"/>
    </location>
</feature>
<organism evidence="2">
    <name type="scientific">Sesamum latifolium</name>
    <dbReference type="NCBI Taxonomy" id="2727402"/>
    <lineage>
        <taxon>Eukaryota</taxon>
        <taxon>Viridiplantae</taxon>
        <taxon>Streptophyta</taxon>
        <taxon>Embryophyta</taxon>
        <taxon>Tracheophyta</taxon>
        <taxon>Spermatophyta</taxon>
        <taxon>Magnoliopsida</taxon>
        <taxon>eudicotyledons</taxon>
        <taxon>Gunneridae</taxon>
        <taxon>Pentapetalae</taxon>
        <taxon>asterids</taxon>
        <taxon>lamiids</taxon>
        <taxon>Lamiales</taxon>
        <taxon>Pedaliaceae</taxon>
        <taxon>Sesamum</taxon>
    </lineage>
</organism>
<reference evidence="2" key="1">
    <citation type="submission" date="2020-06" db="EMBL/GenBank/DDBJ databases">
        <authorList>
            <person name="Li T."/>
            <person name="Hu X."/>
            <person name="Zhang T."/>
            <person name="Song X."/>
            <person name="Zhang H."/>
            <person name="Dai N."/>
            <person name="Sheng W."/>
            <person name="Hou X."/>
            <person name="Wei L."/>
        </authorList>
    </citation>
    <scope>NUCLEOTIDE SEQUENCE</scope>
    <source>
        <strain evidence="2">KEN1</strain>
        <tissue evidence="2">Leaf</tissue>
    </source>
</reference>
<proteinExistence type="predicted"/>
<evidence type="ECO:0000313" key="2">
    <source>
        <dbReference type="EMBL" id="KAL0395028.1"/>
    </source>
</evidence>
<accession>A0AAW2ST34</accession>
<gene>
    <name evidence="2" type="ORF">Slati_4469000</name>
</gene>
<reference evidence="2" key="2">
    <citation type="journal article" date="2024" name="Plant">
        <title>Genomic evolution and insights into agronomic trait innovations of Sesamum species.</title>
        <authorList>
            <person name="Miao H."/>
            <person name="Wang L."/>
            <person name="Qu L."/>
            <person name="Liu H."/>
            <person name="Sun Y."/>
            <person name="Le M."/>
            <person name="Wang Q."/>
            <person name="Wei S."/>
            <person name="Zheng Y."/>
            <person name="Lin W."/>
            <person name="Duan Y."/>
            <person name="Cao H."/>
            <person name="Xiong S."/>
            <person name="Wang X."/>
            <person name="Wei L."/>
            <person name="Li C."/>
            <person name="Ma Q."/>
            <person name="Ju M."/>
            <person name="Zhao R."/>
            <person name="Li G."/>
            <person name="Mu C."/>
            <person name="Tian Q."/>
            <person name="Mei H."/>
            <person name="Zhang T."/>
            <person name="Gao T."/>
            <person name="Zhang H."/>
        </authorList>
    </citation>
    <scope>NUCLEOTIDE SEQUENCE</scope>
    <source>
        <strain evidence="2">KEN1</strain>
    </source>
</reference>
<comment type="caution">
    <text evidence="2">The sequence shown here is derived from an EMBL/GenBank/DDBJ whole genome shotgun (WGS) entry which is preliminary data.</text>
</comment>